<keyword evidence="4" id="KW-0804">Transcription</keyword>
<proteinExistence type="inferred from homology"/>
<name>A0A937IDY9_9GAMM</name>
<dbReference type="SUPFAM" id="SSF88946">
    <property type="entry name" value="Sigma2 domain of RNA polymerase sigma factors"/>
    <property type="match status" value="1"/>
</dbReference>
<gene>
    <name evidence="7" type="ORF">ISQ64_03620</name>
</gene>
<dbReference type="AlphaFoldDB" id="A0A937IDY9"/>
<evidence type="ECO:0000259" key="6">
    <source>
        <dbReference type="Pfam" id="PF08281"/>
    </source>
</evidence>
<dbReference type="InterPro" id="IPR039425">
    <property type="entry name" value="RNA_pol_sigma-70-like"/>
</dbReference>
<comment type="caution">
    <text evidence="7">The sequence shown here is derived from an EMBL/GenBank/DDBJ whole genome shotgun (WGS) entry which is preliminary data.</text>
</comment>
<evidence type="ECO:0000313" key="8">
    <source>
        <dbReference type="Proteomes" id="UP000711391"/>
    </source>
</evidence>
<dbReference type="GO" id="GO:0003677">
    <property type="term" value="F:DNA binding"/>
    <property type="evidence" value="ECO:0007669"/>
    <property type="project" value="InterPro"/>
</dbReference>
<dbReference type="InterPro" id="IPR013325">
    <property type="entry name" value="RNA_pol_sigma_r2"/>
</dbReference>
<feature type="domain" description="RNA polymerase sigma factor 70 region 4 type 2" evidence="6">
    <location>
        <begin position="129"/>
        <end position="177"/>
    </location>
</feature>
<dbReference type="Pfam" id="PF08281">
    <property type="entry name" value="Sigma70_r4_2"/>
    <property type="match status" value="1"/>
</dbReference>
<evidence type="ECO:0000313" key="7">
    <source>
        <dbReference type="EMBL" id="MBL6818474.1"/>
    </source>
</evidence>
<sequence>MKQNSNNDDSLLIEKAKNGNEGAFNFLMTKYYPRVYASLYSFTKSKEDSEDLTQKTFIKVWEQLKTFRGDSAFFTWVYRIAINLAKNHFASSSFKKEKLNISSDDYELELPFFSNPETELMHDQSLSSIRLFVDKLPETLKTAFTLRESEGKSYEEISEITKTPTGTVRSRIFRARESILDFISEELTDD</sequence>
<dbReference type="InterPro" id="IPR014284">
    <property type="entry name" value="RNA_pol_sigma-70_dom"/>
</dbReference>
<evidence type="ECO:0000256" key="3">
    <source>
        <dbReference type="ARBA" id="ARBA00023082"/>
    </source>
</evidence>
<dbReference type="CDD" id="cd06171">
    <property type="entry name" value="Sigma70_r4"/>
    <property type="match status" value="1"/>
</dbReference>
<dbReference type="SUPFAM" id="SSF88659">
    <property type="entry name" value="Sigma3 and sigma4 domains of RNA polymerase sigma factors"/>
    <property type="match status" value="1"/>
</dbReference>
<dbReference type="Gene3D" id="1.10.1740.10">
    <property type="match status" value="1"/>
</dbReference>
<keyword evidence="2" id="KW-0805">Transcription regulation</keyword>
<comment type="similarity">
    <text evidence="1">Belongs to the sigma-70 factor family. ECF subfamily.</text>
</comment>
<dbReference type="InterPro" id="IPR007627">
    <property type="entry name" value="RNA_pol_sigma70_r2"/>
</dbReference>
<keyword evidence="3" id="KW-0731">Sigma factor</keyword>
<dbReference type="InterPro" id="IPR013324">
    <property type="entry name" value="RNA_pol_sigma_r3/r4-like"/>
</dbReference>
<evidence type="ECO:0000256" key="2">
    <source>
        <dbReference type="ARBA" id="ARBA00023015"/>
    </source>
</evidence>
<protein>
    <submittedName>
        <fullName evidence="7">Sigma-70 family RNA polymerase sigma factor</fullName>
    </submittedName>
</protein>
<dbReference type="NCBIfam" id="TIGR02937">
    <property type="entry name" value="sigma70-ECF"/>
    <property type="match status" value="1"/>
</dbReference>
<evidence type="ECO:0000256" key="4">
    <source>
        <dbReference type="ARBA" id="ARBA00023163"/>
    </source>
</evidence>
<dbReference type="GO" id="GO:0016987">
    <property type="term" value="F:sigma factor activity"/>
    <property type="evidence" value="ECO:0007669"/>
    <property type="project" value="UniProtKB-KW"/>
</dbReference>
<reference evidence="7" key="1">
    <citation type="submission" date="2020-10" db="EMBL/GenBank/DDBJ databases">
        <title>Microbiome of the Black Sea water column analyzed by genome centric metagenomics.</title>
        <authorList>
            <person name="Cabello-Yeves P.J."/>
            <person name="Callieri C."/>
            <person name="Picazo A."/>
            <person name="Mehrshad M."/>
            <person name="Haro-Moreno J.M."/>
            <person name="Roda-Garcia J."/>
            <person name="Dzembekova N."/>
            <person name="Slabakova V."/>
            <person name="Slabakova N."/>
            <person name="Moncheva S."/>
            <person name="Rodriguez-Valera F."/>
        </authorList>
    </citation>
    <scope>NUCLEOTIDE SEQUENCE</scope>
    <source>
        <strain evidence="7">BS307-5m-G50</strain>
    </source>
</reference>
<dbReference type="InterPro" id="IPR013249">
    <property type="entry name" value="RNA_pol_sigma70_r4_t2"/>
</dbReference>
<dbReference type="PANTHER" id="PTHR43133:SF53">
    <property type="entry name" value="ECF RNA POLYMERASE SIGMA-E FACTOR"/>
    <property type="match status" value="1"/>
</dbReference>
<dbReference type="GO" id="GO:0006352">
    <property type="term" value="P:DNA-templated transcription initiation"/>
    <property type="evidence" value="ECO:0007669"/>
    <property type="project" value="InterPro"/>
</dbReference>
<dbReference type="Gene3D" id="1.10.10.10">
    <property type="entry name" value="Winged helix-like DNA-binding domain superfamily/Winged helix DNA-binding domain"/>
    <property type="match status" value="1"/>
</dbReference>
<dbReference type="PANTHER" id="PTHR43133">
    <property type="entry name" value="RNA POLYMERASE ECF-TYPE SIGMA FACTO"/>
    <property type="match status" value="1"/>
</dbReference>
<dbReference type="Pfam" id="PF04542">
    <property type="entry name" value="Sigma70_r2"/>
    <property type="match status" value="1"/>
</dbReference>
<dbReference type="Proteomes" id="UP000711391">
    <property type="component" value="Unassembled WGS sequence"/>
</dbReference>
<accession>A0A937IDY9</accession>
<feature type="domain" description="RNA polymerase sigma-70 region 2" evidence="5">
    <location>
        <begin position="27"/>
        <end position="91"/>
    </location>
</feature>
<evidence type="ECO:0000256" key="1">
    <source>
        <dbReference type="ARBA" id="ARBA00010641"/>
    </source>
</evidence>
<evidence type="ECO:0000259" key="5">
    <source>
        <dbReference type="Pfam" id="PF04542"/>
    </source>
</evidence>
<dbReference type="EMBL" id="JADHQD010000020">
    <property type="protein sequence ID" value="MBL6818474.1"/>
    <property type="molecule type" value="Genomic_DNA"/>
</dbReference>
<dbReference type="InterPro" id="IPR036388">
    <property type="entry name" value="WH-like_DNA-bd_sf"/>
</dbReference>
<organism evidence="7 8">
    <name type="scientific">SAR86 cluster bacterium</name>
    <dbReference type="NCBI Taxonomy" id="2030880"/>
    <lineage>
        <taxon>Bacteria</taxon>
        <taxon>Pseudomonadati</taxon>
        <taxon>Pseudomonadota</taxon>
        <taxon>Gammaproteobacteria</taxon>
        <taxon>SAR86 cluster</taxon>
    </lineage>
</organism>